<dbReference type="Proteomes" id="UP000242915">
    <property type="component" value="Unassembled WGS sequence"/>
</dbReference>
<evidence type="ECO:0000313" key="2">
    <source>
        <dbReference type="Proteomes" id="UP000242915"/>
    </source>
</evidence>
<dbReference type="AlphaFoldDB" id="A0A239JBM3"/>
<organism evidence="1 2">
    <name type="scientific">Pseudomonas segetis</name>
    <dbReference type="NCBI Taxonomy" id="298908"/>
    <lineage>
        <taxon>Bacteria</taxon>
        <taxon>Pseudomonadati</taxon>
        <taxon>Pseudomonadota</taxon>
        <taxon>Gammaproteobacteria</taxon>
        <taxon>Pseudomonadales</taxon>
        <taxon>Pseudomonadaceae</taxon>
        <taxon>Pseudomonas</taxon>
    </lineage>
</organism>
<gene>
    <name evidence="1" type="ORF">SAMN05216255_4272</name>
</gene>
<dbReference type="RefSeq" id="WP_089361199.1">
    <property type="nucleotide sequence ID" value="NZ_FZOG01000008.1"/>
</dbReference>
<name>A0A239JBM3_9PSED</name>
<protein>
    <submittedName>
        <fullName evidence="1">Uncharacterized protein</fullName>
    </submittedName>
</protein>
<sequence length="121" mass="13487">MTDLHITPADFPDVRLRPITPISAGRGWRHLIREALAVLPAGVEILQIKEKFGSLRVITNACSPDVRKALQPIEHRSLQVCEICGDDGHLWHDGDQGQPVGWLRTRCQKHAQTRTLEVAGV</sequence>
<keyword evidence="2" id="KW-1185">Reference proteome</keyword>
<reference evidence="2" key="1">
    <citation type="submission" date="2017-06" db="EMBL/GenBank/DDBJ databases">
        <authorList>
            <person name="Varghese N."/>
            <person name="Submissions S."/>
        </authorList>
    </citation>
    <scope>NUCLEOTIDE SEQUENCE [LARGE SCALE GENOMIC DNA]</scope>
    <source>
        <strain evidence="2">CIP 108523</strain>
    </source>
</reference>
<accession>A0A239JBM3</accession>
<dbReference type="EMBL" id="FZOG01000008">
    <property type="protein sequence ID" value="SNT03225.1"/>
    <property type="molecule type" value="Genomic_DNA"/>
</dbReference>
<evidence type="ECO:0000313" key="1">
    <source>
        <dbReference type="EMBL" id="SNT03225.1"/>
    </source>
</evidence>
<proteinExistence type="predicted"/>